<accession>D5EKE0</accession>
<dbReference type="AlphaFoldDB" id="D5EKE0"/>
<organism evidence="1 2">
    <name type="scientific">Coraliomargarita akajimensis (strain DSM 45221 / IAM 15411 / JCM 23193 / KCTC 12865 / 04OKA010-24)</name>
    <dbReference type="NCBI Taxonomy" id="583355"/>
    <lineage>
        <taxon>Bacteria</taxon>
        <taxon>Pseudomonadati</taxon>
        <taxon>Verrucomicrobiota</taxon>
        <taxon>Opitutia</taxon>
        <taxon>Puniceicoccales</taxon>
        <taxon>Coraliomargaritaceae</taxon>
        <taxon>Coraliomargarita</taxon>
    </lineage>
</organism>
<dbReference type="EMBL" id="CP001998">
    <property type="protein sequence ID" value="ADE54889.1"/>
    <property type="molecule type" value="Genomic_DNA"/>
</dbReference>
<evidence type="ECO:0000313" key="1">
    <source>
        <dbReference type="EMBL" id="ADE54889.1"/>
    </source>
</evidence>
<reference evidence="1 2" key="1">
    <citation type="journal article" date="2010" name="Stand. Genomic Sci.">
        <title>Complete genome sequence of Coraliomargarita akajimensis type strain (04OKA010-24).</title>
        <authorList>
            <person name="Mavromatis K."/>
            <person name="Abt B."/>
            <person name="Brambilla E."/>
            <person name="Lapidus A."/>
            <person name="Copeland A."/>
            <person name="Deshpande S."/>
            <person name="Nolan M."/>
            <person name="Lucas S."/>
            <person name="Tice H."/>
            <person name="Cheng J.F."/>
            <person name="Han C."/>
            <person name="Detter J.C."/>
            <person name="Woyke T."/>
            <person name="Goodwin L."/>
            <person name="Pitluck S."/>
            <person name="Held B."/>
            <person name="Brettin T."/>
            <person name="Tapia R."/>
            <person name="Ivanova N."/>
            <person name="Mikhailova N."/>
            <person name="Pati A."/>
            <person name="Liolios K."/>
            <person name="Chen A."/>
            <person name="Palaniappan K."/>
            <person name="Land M."/>
            <person name="Hauser L."/>
            <person name="Chang Y.J."/>
            <person name="Jeffries C.D."/>
            <person name="Rohde M."/>
            <person name="Goker M."/>
            <person name="Bristow J."/>
            <person name="Eisen J.A."/>
            <person name="Markowitz V."/>
            <person name="Hugenholtz P."/>
            <person name="Klenk H.P."/>
            <person name="Kyrpides N.C."/>
        </authorList>
    </citation>
    <scope>NUCLEOTIDE SEQUENCE [LARGE SCALE GENOMIC DNA]</scope>
    <source>
        <strain evidence="2">DSM 45221 / IAM 15411 / JCM 23193 / KCTC 12865</strain>
    </source>
</reference>
<evidence type="ECO:0000313" key="2">
    <source>
        <dbReference type="Proteomes" id="UP000000925"/>
    </source>
</evidence>
<dbReference type="SUPFAM" id="SSF158682">
    <property type="entry name" value="TerB-like"/>
    <property type="match status" value="1"/>
</dbReference>
<dbReference type="Proteomes" id="UP000000925">
    <property type="component" value="Chromosome"/>
</dbReference>
<dbReference type="KEGG" id="caa:Caka_1871"/>
<dbReference type="InterPro" id="IPR029024">
    <property type="entry name" value="TerB-like"/>
</dbReference>
<name>D5EKE0_CORAD</name>
<dbReference type="Gene3D" id="1.10.3680.10">
    <property type="entry name" value="TerB-like"/>
    <property type="match status" value="1"/>
</dbReference>
<gene>
    <name evidence="1" type="ordered locus">Caka_1871</name>
</gene>
<keyword evidence="2" id="KW-1185">Reference proteome</keyword>
<protein>
    <recommendedName>
        <fullName evidence="3">Co-chaperone DjlA N-terminal domain-containing protein</fullName>
    </recommendedName>
</protein>
<dbReference type="eggNOG" id="ENOG5033J67">
    <property type="taxonomic scope" value="Bacteria"/>
</dbReference>
<sequence>MNFLKRLFQNEPPKQGLHAPLTQTEREAIIDLLLLAIYADNHISHAETVELDNTVDSIGWDSGSDVELYINGATARARSARQNQETKSEFIDYVAERLSTTANKQRALDLLNRLFIADGKSDEEAVLFALIESKLS</sequence>
<dbReference type="RefSeq" id="WP_013043611.1">
    <property type="nucleotide sequence ID" value="NC_014008.1"/>
</dbReference>
<evidence type="ECO:0008006" key="3">
    <source>
        <dbReference type="Google" id="ProtNLM"/>
    </source>
</evidence>
<proteinExistence type="predicted"/>
<dbReference type="HOGENOM" id="CLU_149157_0_0_0"/>